<evidence type="ECO:0000259" key="7">
    <source>
        <dbReference type="PROSITE" id="PS50950"/>
    </source>
</evidence>
<evidence type="ECO:0000256" key="5">
    <source>
        <dbReference type="PROSITE-ProRule" id="PRU00309"/>
    </source>
</evidence>
<keyword evidence="1" id="KW-0479">Metal-binding</keyword>
<dbReference type="InterPro" id="IPR006612">
    <property type="entry name" value="THAP_Znf"/>
</dbReference>
<sequence length="302" mass="34872">MVSCSAVHCNNRSSTLKKSPDSLPMKMFNFPKDIHRRKLWINAMKRSNWTPTDNSRVCQVHFEESMFLRKSSEGRWRLVHDAVPTLFKHTKIKKKRKPPFNRNKDAEELLRKQKIILLEHSYAKTNGESNKEDDPYTDHEVKSPTSSDVFVQEAPEIEVKTYVPCSKCINLVYGNKYLSSKIQKLQAKLSKNKASKKSTKKRSKWISKKTQSCHKNYAEGFLNEDQLKYLAEKGKKSKIIWSSPTINKALKLKYACGSSGYETLLDQGFPLPSLRTLRRKLNATVPSINIEKNLEPILPQKE</sequence>
<accession>A0A0K2V5P6</accession>
<dbReference type="SMART" id="SM00980">
    <property type="entry name" value="THAP"/>
    <property type="match status" value="1"/>
</dbReference>
<keyword evidence="2 5" id="KW-0863">Zinc-finger</keyword>
<dbReference type="Gene3D" id="6.20.210.20">
    <property type="entry name" value="THAP domain"/>
    <property type="match status" value="1"/>
</dbReference>
<feature type="domain" description="THAP-type" evidence="7">
    <location>
        <begin position="1"/>
        <end position="87"/>
    </location>
</feature>
<feature type="compositionally biased region" description="Basic and acidic residues" evidence="6">
    <location>
        <begin position="129"/>
        <end position="142"/>
    </location>
</feature>
<keyword evidence="4 5" id="KW-0238">DNA-binding</keyword>
<dbReference type="GO" id="GO:0003677">
    <property type="term" value="F:DNA binding"/>
    <property type="evidence" value="ECO:0007669"/>
    <property type="project" value="UniProtKB-UniRule"/>
</dbReference>
<organism evidence="8">
    <name type="scientific">Lepeophtheirus salmonis</name>
    <name type="common">Salmon louse</name>
    <name type="synonym">Caligus salmonis</name>
    <dbReference type="NCBI Taxonomy" id="72036"/>
    <lineage>
        <taxon>Eukaryota</taxon>
        <taxon>Metazoa</taxon>
        <taxon>Ecdysozoa</taxon>
        <taxon>Arthropoda</taxon>
        <taxon>Crustacea</taxon>
        <taxon>Multicrustacea</taxon>
        <taxon>Hexanauplia</taxon>
        <taxon>Copepoda</taxon>
        <taxon>Siphonostomatoida</taxon>
        <taxon>Caligidae</taxon>
        <taxon>Lepeophtheirus</taxon>
    </lineage>
</organism>
<feature type="region of interest" description="Disordered" evidence="6">
    <location>
        <begin position="126"/>
        <end position="146"/>
    </location>
</feature>
<evidence type="ECO:0000256" key="6">
    <source>
        <dbReference type="SAM" id="MobiDB-lite"/>
    </source>
</evidence>
<evidence type="ECO:0000256" key="4">
    <source>
        <dbReference type="ARBA" id="ARBA00023125"/>
    </source>
</evidence>
<evidence type="ECO:0000313" key="8">
    <source>
        <dbReference type="EMBL" id="CDW45472.1"/>
    </source>
</evidence>
<dbReference type="InterPro" id="IPR038441">
    <property type="entry name" value="THAP_Znf_sf"/>
</dbReference>
<dbReference type="SMART" id="SM00692">
    <property type="entry name" value="DM3"/>
    <property type="match status" value="1"/>
</dbReference>
<protein>
    <submittedName>
        <fullName evidence="8">Putative LOC101073771 [Takifugu rubripes]</fullName>
    </submittedName>
</protein>
<proteinExistence type="predicted"/>
<evidence type="ECO:0000256" key="1">
    <source>
        <dbReference type="ARBA" id="ARBA00022723"/>
    </source>
</evidence>
<keyword evidence="3" id="KW-0862">Zinc</keyword>
<dbReference type="GO" id="GO:0008270">
    <property type="term" value="F:zinc ion binding"/>
    <property type="evidence" value="ECO:0007669"/>
    <property type="project" value="UniProtKB-KW"/>
</dbReference>
<dbReference type="SUPFAM" id="SSF57716">
    <property type="entry name" value="Glucocorticoid receptor-like (DNA-binding domain)"/>
    <property type="match status" value="1"/>
</dbReference>
<dbReference type="EMBL" id="HACA01028111">
    <property type="protein sequence ID" value="CDW45472.1"/>
    <property type="molecule type" value="Transcribed_RNA"/>
</dbReference>
<dbReference type="PROSITE" id="PS50950">
    <property type="entry name" value="ZF_THAP"/>
    <property type="match status" value="1"/>
</dbReference>
<dbReference type="OrthoDB" id="6611034at2759"/>
<evidence type="ECO:0000256" key="3">
    <source>
        <dbReference type="ARBA" id="ARBA00022833"/>
    </source>
</evidence>
<dbReference type="InterPro" id="IPR052224">
    <property type="entry name" value="THAP_domain_protein"/>
</dbReference>
<evidence type="ECO:0000256" key="2">
    <source>
        <dbReference type="ARBA" id="ARBA00022771"/>
    </source>
</evidence>
<dbReference type="OMA" id="IPFPCER"/>
<dbReference type="PANTHER" id="PTHR46927">
    <property type="entry name" value="AGAP005574-PA"/>
    <property type="match status" value="1"/>
</dbReference>
<dbReference type="Pfam" id="PF05485">
    <property type="entry name" value="THAP"/>
    <property type="match status" value="1"/>
</dbReference>
<name>A0A0K2V5P6_LEPSM</name>
<dbReference type="PANTHER" id="PTHR46927:SF3">
    <property type="entry name" value="THAP-TYPE DOMAIN-CONTAINING PROTEIN"/>
    <property type="match status" value="1"/>
</dbReference>
<dbReference type="AlphaFoldDB" id="A0A0K2V5P6"/>
<reference evidence="8" key="1">
    <citation type="submission" date="2014-05" db="EMBL/GenBank/DDBJ databases">
        <authorList>
            <person name="Chronopoulou M."/>
        </authorList>
    </citation>
    <scope>NUCLEOTIDE SEQUENCE</scope>
    <source>
        <tissue evidence="8">Whole organism</tissue>
    </source>
</reference>